<sequence length="714" mass="83008">MTKDTDNYNQDLLHSRVKQMEQELHVLKNKNSLVEDQLAAYRREFYLARNIIDQLSNMKNEGIAAAKAIPAYALRRRNIKKIYSKSYKLKDARNQLKKYKQYLYDLGFESRALRDLHWLYMNDKNVYVKKAAAWELAMWYSNKQTVDGAKEALSYLEVAAQDETNEDLLRQIAIQKAEAHRMLGDQDKGLRLLKEVVINSSHIHSDVLLAIANLCSNENDRLFWINEVMKAYNLEPISFQDIGTKSLYHRLHSDYTHNDEEELLPKVTIIIPAYNSQIGINITLQSLVNQSWENLEIIVVNDCSRDNTEKEVRKWMKVDKRISILSTAVNSGPYVARNLALREATGEFVTINDADDWAHPQKIEKQVRHLLGDQSVVANSSRHIRVTDDLFVHRRGQEGKYIFSNMSSIMFRRTKVIETIGYWDPVRFAGDSEYKKRLIRAFGQEKIVDLPTGPLGLSLQSKGSLTGGSVYGYSGFMKGARKEYAEAHQYAHDKMSNYYLPYNAEERFFPVPRPMRPNRLKEAKHIVDIVLVADFRISDDFIYKQLEQFKEQGLTVGLIQMGKYNLILKKNIHTNYRKMIDGNYVAMLVYGEKIYSDLTVVYNPLVFQERQTYVPELSTKVTRVVVNEVPNSKDSTYDLRKCAQRIQRYTKCTTKWMPLNQHIREQLSEKQANALRYIQLSHVNWECGNNRNTPNISDWVLRSDGRSVQYDSNK</sequence>
<dbReference type="KEGG" id="oih:OB2921"/>
<dbReference type="CAZy" id="GT2">
    <property type="family name" value="Glycosyltransferase Family 2"/>
</dbReference>
<dbReference type="AlphaFoldDB" id="Q8EMD1"/>
<evidence type="ECO:0000259" key="3">
    <source>
        <dbReference type="Pfam" id="PF00535"/>
    </source>
</evidence>
<dbReference type="HOGENOM" id="CLU_017074_1_0_9"/>
<accession>Q8EMD1</accession>
<reference evidence="4 5" key="1">
    <citation type="journal article" date="2001" name="FEMS Microbiol. Lett.">
        <title>Oceanobacillus iheyensis gen. nov., sp. nov., a deep-sea extremely halotolerant and alkaliphilic species isolated from a depth of 1050 m on the Iheya Ridge.</title>
        <authorList>
            <person name="Lu J."/>
            <person name="Nogi Y."/>
            <person name="Takami H."/>
        </authorList>
    </citation>
    <scope>NUCLEOTIDE SEQUENCE [LARGE SCALE GENOMIC DNA]</scope>
    <source>
        <strain evidence="5">DSM 14371 / CIP 107618 / JCM 11309 / KCTC 3954 / HTE831</strain>
    </source>
</reference>
<evidence type="ECO:0000256" key="1">
    <source>
        <dbReference type="ARBA" id="ARBA00006739"/>
    </source>
</evidence>
<feature type="domain" description="Glycosyltransferase 2-like" evidence="3">
    <location>
        <begin position="268"/>
        <end position="397"/>
    </location>
</feature>
<feature type="coiled-coil region" evidence="2">
    <location>
        <begin position="10"/>
        <end position="44"/>
    </location>
</feature>
<dbReference type="GO" id="GO:0016758">
    <property type="term" value="F:hexosyltransferase activity"/>
    <property type="evidence" value="ECO:0007669"/>
    <property type="project" value="UniProtKB-ARBA"/>
</dbReference>
<dbReference type="PANTHER" id="PTHR22916">
    <property type="entry name" value="GLYCOSYLTRANSFERASE"/>
    <property type="match status" value="1"/>
</dbReference>
<evidence type="ECO:0000256" key="2">
    <source>
        <dbReference type="SAM" id="Coils"/>
    </source>
</evidence>
<dbReference type="InterPro" id="IPR029044">
    <property type="entry name" value="Nucleotide-diphossugar_trans"/>
</dbReference>
<keyword evidence="2" id="KW-0175">Coiled coil</keyword>
<dbReference type="Gene3D" id="3.90.550.10">
    <property type="entry name" value="Spore Coat Polysaccharide Biosynthesis Protein SpsA, Chain A"/>
    <property type="match status" value="1"/>
</dbReference>
<keyword evidence="5" id="KW-1185">Reference proteome</keyword>
<comment type="similarity">
    <text evidence="1">Belongs to the glycosyltransferase 2 family.</text>
</comment>
<dbReference type="PANTHER" id="PTHR22916:SF3">
    <property type="entry name" value="UDP-GLCNAC:BETAGAL BETA-1,3-N-ACETYLGLUCOSAMINYLTRANSFERASE-LIKE PROTEIN 1"/>
    <property type="match status" value="1"/>
</dbReference>
<dbReference type="InterPro" id="IPR001173">
    <property type="entry name" value="Glyco_trans_2-like"/>
</dbReference>
<reference evidence="4 5" key="2">
    <citation type="journal article" date="2002" name="Nucleic Acids Res.">
        <title>Genome sequence of Oceanobacillus iheyensis isolated from the Iheya Ridge and its unexpected adaptive capabilities to extreme environments.</title>
        <authorList>
            <person name="Takami H."/>
            <person name="Takaki Y."/>
            <person name="Uchiyama I."/>
        </authorList>
    </citation>
    <scope>NUCLEOTIDE SEQUENCE [LARGE SCALE GENOMIC DNA]</scope>
    <source>
        <strain evidence="5">DSM 14371 / CIP 107618 / JCM 11309 / KCTC 3954 / HTE831</strain>
    </source>
</reference>
<proteinExistence type="inferred from homology"/>
<dbReference type="EMBL" id="BA000028">
    <property type="protein sequence ID" value="BAC14877.1"/>
    <property type="molecule type" value="Genomic_DNA"/>
</dbReference>
<dbReference type="OrthoDB" id="396512at2"/>
<dbReference type="RefSeq" id="WP_011067318.1">
    <property type="nucleotide sequence ID" value="NC_004193.1"/>
</dbReference>
<dbReference type="Proteomes" id="UP000000822">
    <property type="component" value="Chromosome"/>
</dbReference>
<evidence type="ECO:0000313" key="5">
    <source>
        <dbReference type="Proteomes" id="UP000000822"/>
    </source>
</evidence>
<name>Q8EMD1_OCEIH</name>
<protein>
    <submittedName>
        <fullName evidence="4">Hypothetical conserved protein</fullName>
    </submittedName>
</protein>
<dbReference type="CDD" id="cd00761">
    <property type="entry name" value="Glyco_tranf_GTA_type"/>
    <property type="match status" value="1"/>
</dbReference>
<dbReference type="SUPFAM" id="SSF53448">
    <property type="entry name" value="Nucleotide-diphospho-sugar transferases"/>
    <property type="match status" value="1"/>
</dbReference>
<dbReference type="STRING" id="221109.gene:10735173"/>
<dbReference type="Pfam" id="PF00535">
    <property type="entry name" value="Glycos_transf_2"/>
    <property type="match status" value="1"/>
</dbReference>
<evidence type="ECO:0000313" key="4">
    <source>
        <dbReference type="EMBL" id="BAC14877.1"/>
    </source>
</evidence>
<dbReference type="eggNOG" id="COG1215">
    <property type="taxonomic scope" value="Bacteria"/>
</dbReference>
<gene>
    <name evidence="4" type="ordered locus">OB2921</name>
</gene>
<organism evidence="4 5">
    <name type="scientific">Oceanobacillus iheyensis (strain DSM 14371 / CIP 107618 / JCM 11309 / KCTC 3954 / HTE831)</name>
    <dbReference type="NCBI Taxonomy" id="221109"/>
    <lineage>
        <taxon>Bacteria</taxon>
        <taxon>Bacillati</taxon>
        <taxon>Bacillota</taxon>
        <taxon>Bacilli</taxon>
        <taxon>Bacillales</taxon>
        <taxon>Bacillaceae</taxon>
        <taxon>Oceanobacillus</taxon>
    </lineage>
</organism>